<dbReference type="InterPro" id="IPR036291">
    <property type="entry name" value="NAD(P)-bd_dom_sf"/>
</dbReference>
<dbReference type="PRINTS" id="PR00080">
    <property type="entry name" value="SDRFAMILY"/>
</dbReference>
<dbReference type="GO" id="GO:0016491">
    <property type="term" value="F:oxidoreductase activity"/>
    <property type="evidence" value="ECO:0007669"/>
    <property type="project" value="UniProtKB-KW"/>
</dbReference>
<dbReference type="EC" id="1.-.-.-" evidence="3"/>
<dbReference type="PANTHER" id="PTHR43157">
    <property type="entry name" value="PHOSPHATIDYLINOSITOL-GLYCAN BIOSYNTHESIS CLASS F PROTEIN-RELATED"/>
    <property type="match status" value="1"/>
</dbReference>
<dbReference type="InterPro" id="IPR002347">
    <property type="entry name" value="SDR_fam"/>
</dbReference>
<reference evidence="3 4" key="1">
    <citation type="journal article" date="2019" name="Int. J. Syst. Evol. Microbiol.">
        <title>The Global Catalogue of Microorganisms (GCM) 10K type strain sequencing project: providing services to taxonomists for standard genome sequencing and annotation.</title>
        <authorList>
            <consortium name="The Broad Institute Genomics Platform"/>
            <consortium name="The Broad Institute Genome Sequencing Center for Infectious Disease"/>
            <person name="Wu L."/>
            <person name="Ma J."/>
        </authorList>
    </citation>
    <scope>NUCLEOTIDE SEQUENCE [LARGE SCALE GENOMIC DNA]</scope>
    <source>
        <strain evidence="3 4">CGMCC 1.12859</strain>
    </source>
</reference>
<sequence>MVASDIANRVVLLTGGTSGIGRIAAKELAERGATVAVVGRDRSRGESIAAESSTLRGEIRFHRADLAAQSAVRSLAEEIQETYGRIDALVHNAGLSASQRTETVDGIERTLAVNYLAPYLLTHELIDTVSASVPARIVTTGSELHRRASLDVDDLQFETDYETRQAYSRSKLALIAFTLELADKLPDGVTANSFHPGFIPSTNLFREASLPTRIGVRLAGLVPGVGTSPQTGAGRLVRLVTDPEFSDRTGVYVTGDGIVSPSADAADPEQRRRLWDRTADLVGVDPDWPRMA</sequence>
<accession>A0ABD6BTX4</accession>
<evidence type="ECO:0000256" key="1">
    <source>
        <dbReference type="ARBA" id="ARBA00023002"/>
    </source>
</evidence>
<keyword evidence="4" id="KW-1185">Reference proteome</keyword>
<dbReference type="CDD" id="cd05327">
    <property type="entry name" value="retinol-DH_like_SDR_c_like"/>
    <property type="match status" value="1"/>
</dbReference>
<proteinExistence type="inferred from homology"/>
<dbReference type="RefSeq" id="WP_267647992.1">
    <property type="nucleotide sequence ID" value="NZ_JANHGR010000003.1"/>
</dbReference>
<dbReference type="PANTHER" id="PTHR43157:SF31">
    <property type="entry name" value="PHOSPHATIDYLINOSITOL-GLYCAN BIOSYNTHESIS CLASS F PROTEIN"/>
    <property type="match status" value="1"/>
</dbReference>
<protein>
    <submittedName>
        <fullName evidence="3">SDR family oxidoreductase</fullName>
        <ecNumber evidence="3">1.-.-.-</ecNumber>
    </submittedName>
</protein>
<dbReference type="Proteomes" id="UP001597139">
    <property type="component" value="Unassembled WGS sequence"/>
</dbReference>
<evidence type="ECO:0000256" key="2">
    <source>
        <dbReference type="RuleBase" id="RU000363"/>
    </source>
</evidence>
<gene>
    <name evidence="3" type="ORF">ACFSAU_13430</name>
</gene>
<dbReference type="EMBL" id="JBHUCZ010000012">
    <property type="protein sequence ID" value="MFD1568492.1"/>
    <property type="molecule type" value="Genomic_DNA"/>
</dbReference>
<dbReference type="Gene3D" id="3.40.50.720">
    <property type="entry name" value="NAD(P)-binding Rossmann-like Domain"/>
    <property type="match status" value="1"/>
</dbReference>
<dbReference type="SUPFAM" id="SSF51735">
    <property type="entry name" value="NAD(P)-binding Rossmann-fold domains"/>
    <property type="match status" value="1"/>
</dbReference>
<dbReference type="AlphaFoldDB" id="A0ABD6BTX4"/>
<dbReference type="Pfam" id="PF00106">
    <property type="entry name" value="adh_short"/>
    <property type="match status" value="1"/>
</dbReference>
<dbReference type="PRINTS" id="PR00081">
    <property type="entry name" value="GDHRDH"/>
</dbReference>
<evidence type="ECO:0000313" key="3">
    <source>
        <dbReference type="EMBL" id="MFD1568492.1"/>
    </source>
</evidence>
<comment type="caution">
    <text evidence="3">The sequence shown here is derived from an EMBL/GenBank/DDBJ whole genome shotgun (WGS) entry which is preliminary data.</text>
</comment>
<name>A0ABD6BTX4_9EURY</name>
<comment type="similarity">
    <text evidence="2">Belongs to the short-chain dehydrogenases/reductases (SDR) family.</text>
</comment>
<organism evidence="3 4">
    <name type="scientific">Halolamina litorea</name>
    <dbReference type="NCBI Taxonomy" id="1515593"/>
    <lineage>
        <taxon>Archaea</taxon>
        <taxon>Methanobacteriati</taxon>
        <taxon>Methanobacteriota</taxon>
        <taxon>Stenosarchaea group</taxon>
        <taxon>Halobacteria</taxon>
        <taxon>Halobacteriales</taxon>
        <taxon>Haloferacaceae</taxon>
    </lineage>
</organism>
<evidence type="ECO:0000313" key="4">
    <source>
        <dbReference type="Proteomes" id="UP001597139"/>
    </source>
</evidence>
<keyword evidence="1 3" id="KW-0560">Oxidoreductase</keyword>